<protein>
    <submittedName>
        <fullName evidence="1">Putative ATP-binding protein</fullName>
    </submittedName>
</protein>
<dbReference type="AlphaFoldDB" id="A0A2N9JII2"/>
<reference evidence="1 2" key="1">
    <citation type="submission" date="2018-02" db="EMBL/GenBank/DDBJ databases">
        <authorList>
            <person name="Cohen D.B."/>
            <person name="Kent A.D."/>
        </authorList>
    </citation>
    <scope>NUCLEOTIDE SEQUENCE [LARGE SCALE GENOMIC DNA]</scope>
    <source>
        <strain evidence="1">1</strain>
    </source>
</reference>
<accession>A0A2N9JII2</accession>
<dbReference type="Gene3D" id="3.40.50.300">
    <property type="entry name" value="P-loop containing nucleotide triphosphate hydrolases"/>
    <property type="match status" value="1"/>
</dbReference>
<gene>
    <name evidence="1" type="ORF">MPLG2_2227</name>
</gene>
<keyword evidence="1" id="KW-0547">Nucleotide-binding</keyword>
<organism evidence="1 2">
    <name type="scientific">Micropruina glycogenica</name>
    <dbReference type="NCBI Taxonomy" id="75385"/>
    <lineage>
        <taxon>Bacteria</taxon>
        <taxon>Bacillati</taxon>
        <taxon>Actinomycetota</taxon>
        <taxon>Actinomycetes</taxon>
        <taxon>Propionibacteriales</taxon>
        <taxon>Nocardioidaceae</taxon>
        <taxon>Micropruina</taxon>
    </lineage>
</organism>
<dbReference type="RefSeq" id="WP_105186024.1">
    <property type="nucleotide sequence ID" value="NZ_BAAAGO010000004.1"/>
</dbReference>
<dbReference type="SUPFAM" id="SSF52540">
    <property type="entry name" value="P-loop containing nucleoside triphosphate hydrolases"/>
    <property type="match status" value="1"/>
</dbReference>
<dbReference type="EMBL" id="LT985188">
    <property type="protein sequence ID" value="SPD87257.1"/>
    <property type="molecule type" value="Genomic_DNA"/>
</dbReference>
<keyword evidence="2" id="KW-1185">Reference proteome</keyword>
<name>A0A2N9JII2_9ACTN</name>
<evidence type="ECO:0000313" key="1">
    <source>
        <dbReference type="EMBL" id="SPD87257.1"/>
    </source>
</evidence>
<dbReference type="KEGG" id="mgg:MPLG2_2227"/>
<dbReference type="GO" id="GO:0005524">
    <property type="term" value="F:ATP binding"/>
    <property type="evidence" value="ECO:0007669"/>
    <property type="project" value="UniProtKB-KW"/>
</dbReference>
<evidence type="ECO:0000313" key="2">
    <source>
        <dbReference type="Proteomes" id="UP000238164"/>
    </source>
</evidence>
<dbReference type="OrthoDB" id="3691767at2"/>
<sequence>MQRRLVLVAGPSGSGKSRVVLASGLPQVRLDDFYHDHDHPGLPQTLGIPDWDHPATWNGEAAVAALAELLATGRTDTPDYSIPESCKVGDKELTIPDDADLVLAEGIFAIEALPLAREAGLDVTGIFIDRPGALVAWYRFRRDLKQKRKPPWVLVRRGLALWRAQGALKRKALAAGFEPVGYAEAEAMLGTGASDTVDT</sequence>
<dbReference type="InterPro" id="IPR027417">
    <property type="entry name" value="P-loop_NTPase"/>
</dbReference>
<proteinExistence type="predicted"/>
<dbReference type="Proteomes" id="UP000238164">
    <property type="component" value="Chromosome 1"/>
</dbReference>
<keyword evidence="1" id="KW-0067">ATP-binding</keyword>